<name>A0A431BWS8_CAMJU</name>
<dbReference type="EMBL" id="PRBV01000011">
    <property type="protein sequence ID" value="RTJ78672.1"/>
    <property type="molecule type" value="Genomic_DNA"/>
</dbReference>
<comment type="caution">
    <text evidence="1">The sequence shown here is derived from an EMBL/GenBank/DDBJ whole genome shotgun (WGS) entry which is preliminary data.</text>
</comment>
<organism evidence="1 2">
    <name type="scientific">Campylobacter jejuni</name>
    <dbReference type="NCBI Taxonomy" id="197"/>
    <lineage>
        <taxon>Bacteria</taxon>
        <taxon>Pseudomonadati</taxon>
        <taxon>Campylobacterota</taxon>
        <taxon>Epsilonproteobacteria</taxon>
        <taxon>Campylobacterales</taxon>
        <taxon>Campylobacteraceae</taxon>
        <taxon>Campylobacter</taxon>
    </lineage>
</organism>
<reference evidence="1 2" key="1">
    <citation type="journal article" date="2019" name="Appl. Environ. Microbiol.">
        <title>Population genetics and characterization of Campylobacter jejuni isolates in western jackdaws and game birds in Finland.</title>
        <authorList>
            <person name="Kovanen S."/>
            <person name="Rossi M."/>
            <person name="Pohja-Mykra M."/>
            <person name="Nieminen T."/>
            <person name="Raunio-Saarnisto M."/>
            <person name="Sauvala M."/>
            <person name="Fredriksson-Ahomaa M."/>
            <person name="Hanninen M.L."/>
            <person name="Kivisto R."/>
        </authorList>
    </citation>
    <scope>NUCLEOTIDE SEQUENCE [LARGE SCALE GENOMIC DNA]</scope>
    <source>
        <strain evidence="1 2">CB313</strain>
    </source>
</reference>
<dbReference type="AlphaFoldDB" id="A0A431BWS8"/>
<proteinExistence type="predicted"/>
<evidence type="ECO:0000313" key="1">
    <source>
        <dbReference type="EMBL" id="RTJ78672.1"/>
    </source>
</evidence>
<protein>
    <submittedName>
        <fullName evidence="1">Acyl carrier protein</fullName>
    </submittedName>
</protein>
<accession>A0A431BWS8</accession>
<evidence type="ECO:0000313" key="2">
    <source>
        <dbReference type="Proteomes" id="UP000288507"/>
    </source>
</evidence>
<dbReference type="Gene3D" id="1.10.1200.10">
    <property type="entry name" value="ACP-like"/>
    <property type="match status" value="1"/>
</dbReference>
<sequence length="74" mass="8726">MQKIKQLFNEIGKNDITEFHNDLVFGGFIDSVDIISLVSLIEDKYKISIDFDEIVPENFYNFQTIMEMICKMQK</sequence>
<dbReference type="Proteomes" id="UP000288507">
    <property type="component" value="Unassembled WGS sequence"/>
</dbReference>
<dbReference type="RefSeq" id="WP_126232392.1">
    <property type="nucleotide sequence ID" value="NZ_PRBK01000009.1"/>
</dbReference>
<dbReference type="InterPro" id="IPR036736">
    <property type="entry name" value="ACP-like_sf"/>
</dbReference>
<dbReference type="SUPFAM" id="SSF47336">
    <property type="entry name" value="ACP-like"/>
    <property type="match status" value="1"/>
</dbReference>
<gene>
    <name evidence="1" type="ORF">C3H57_07675</name>
</gene>